<evidence type="ECO:0000259" key="4">
    <source>
        <dbReference type="PROSITE" id="PS50949"/>
    </source>
</evidence>
<dbReference type="InterPro" id="IPR000524">
    <property type="entry name" value="Tscrpt_reg_HTH_GntR"/>
</dbReference>
<evidence type="ECO:0000256" key="2">
    <source>
        <dbReference type="ARBA" id="ARBA00023125"/>
    </source>
</evidence>
<proteinExistence type="predicted"/>
<dbReference type="Pfam" id="PF00392">
    <property type="entry name" value="GntR"/>
    <property type="match status" value="1"/>
</dbReference>
<dbReference type="PANTHER" id="PTHR43537">
    <property type="entry name" value="TRANSCRIPTIONAL REGULATOR, GNTR FAMILY"/>
    <property type="match status" value="1"/>
</dbReference>
<reference evidence="5" key="1">
    <citation type="submission" date="2023-01" db="EMBL/GenBank/DDBJ databases">
        <title>Xenophilus mangrovi sp. nov., isolated from soil of Mangrove nature reserve.</title>
        <authorList>
            <person name="Xu S."/>
            <person name="Liu Z."/>
            <person name="Xu Y."/>
        </authorList>
    </citation>
    <scope>NUCLEOTIDE SEQUENCE</scope>
    <source>
        <strain evidence="5">YW8</strain>
    </source>
</reference>
<dbReference type="CDD" id="cd07377">
    <property type="entry name" value="WHTH_GntR"/>
    <property type="match status" value="1"/>
</dbReference>
<dbReference type="AlphaFoldDB" id="A0AAE3N4J9"/>
<dbReference type="EMBL" id="JAQIPB010000001">
    <property type="protein sequence ID" value="MDA7414768.1"/>
    <property type="molecule type" value="Genomic_DNA"/>
</dbReference>
<organism evidence="5 6">
    <name type="scientific">Xenophilus arseniciresistens</name>
    <dbReference type="NCBI Taxonomy" id="1283306"/>
    <lineage>
        <taxon>Bacteria</taxon>
        <taxon>Pseudomonadati</taxon>
        <taxon>Pseudomonadota</taxon>
        <taxon>Betaproteobacteria</taxon>
        <taxon>Burkholderiales</taxon>
        <taxon>Comamonadaceae</taxon>
        <taxon>Xenophilus</taxon>
    </lineage>
</organism>
<feature type="domain" description="HTH gntR-type" evidence="4">
    <location>
        <begin position="16"/>
        <end position="83"/>
    </location>
</feature>
<sequence length="244" mass="26308">MPDPSAPSARADAASDISPTTIAERVVEAILAQKLAPGERLGEQALADLFGVSRTMVREALMKLQARGFVEVQSKRGWYVVQPSLDEAQDAFAARRVVEAGIIAAQGRPLASAIRQLRSHIQEEQRAIEGADAATRAFLLADFHVCLAQQLGHRLLSDVLRDLTARTTLAATLYQSRHDARQSCEEHEAIVAAMEAGDTERARLLMVEHIGHVQQALQTDMPAAPAADRLRTTLAPLALPATGA</sequence>
<keyword evidence="6" id="KW-1185">Reference proteome</keyword>
<dbReference type="PRINTS" id="PR00035">
    <property type="entry name" value="HTHGNTR"/>
</dbReference>
<dbReference type="InterPro" id="IPR008920">
    <property type="entry name" value="TF_FadR/GntR_C"/>
</dbReference>
<dbReference type="GO" id="GO:0003677">
    <property type="term" value="F:DNA binding"/>
    <property type="evidence" value="ECO:0007669"/>
    <property type="project" value="UniProtKB-KW"/>
</dbReference>
<dbReference type="Gene3D" id="1.10.10.10">
    <property type="entry name" value="Winged helix-like DNA-binding domain superfamily/Winged helix DNA-binding domain"/>
    <property type="match status" value="1"/>
</dbReference>
<keyword evidence="3" id="KW-0804">Transcription</keyword>
<dbReference type="GO" id="GO:0003700">
    <property type="term" value="F:DNA-binding transcription factor activity"/>
    <property type="evidence" value="ECO:0007669"/>
    <property type="project" value="InterPro"/>
</dbReference>
<dbReference type="SUPFAM" id="SSF48008">
    <property type="entry name" value="GntR ligand-binding domain-like"/>
    <property type="match status" value="1"/>
</dbReference>
<dbReference type="InterPro" id="IPR036390">
    <property type="entry name" value="WH_DNA-bd_sf"/>
</dbReference>
<dbReference type="RefSeq" id="WP_271426050.1">
    <property type="nucleotide sequence ID" value="NZ_JAQIPB010000001.1"/>
</dbReference>
<evidence type="ECO:0000313" key="6">
    <source>
        <dbReference type="Proteomes" id="UP001212602"/>
    </source>
</evidence>
<dbReference type="SUPFAM" id="SSF46785">
    <property type="entry name" value="Winged helix' DNA-binding domain"/>
    <property type="match status" value="1"/>
</dbReference>
<evidence type="ECO:0000313" key="5">
    <source>
        <dbReference type="EMBL" id="MDA7414768.1"/>
    </source>
</evidence>
<dbReference type="Gene3D" id="1.20.120.530">
    <property type="entry name" value="GntR ligand-binding domain-like"/>
    <property type="match status" value="1"/>
</dbReference>
<accession>A0AAE3N4J9</accession>
<evidence type="ECO:0000256" key="1">
    <source>
        <dbReference type="ARBA" id="ARBA00023015"/>
    </source>
</evidence>
<dbReference type="SMART" id="SM00895">
    <property type="entry name" value="FCD"/>
    <property type="match status" value="1"/>
</dbReference>
<keyword evidence="2" id="KW-0238">DNA-binding</keyword>
<dbReference type="Proteomes" id="UP001212602">
    <property type="component" value="Unassembled WGS sequence"/>
</dbReference>
<name>A0AAE3N4J9_9BURK</name>
<dbReference type="PROSITE" id="PS50949">
    <property type="entry name" value="HTH_GNTR"/>
    <property type="match status" value="1"/>
</dbReference>
<evidence type="ECO:0000256" key="3">
    <source>
        <dbReference type="ARBA" id="ARBA00023163"/>
    </source>
</evidence>
<keyword evidence="1" id="KW-0805">Transcription regulation</keyword>
<dbReference type="Pfam" id="PF07729">
    <property type="entry name" value="FCD"/>
    <property type="match status" value="1"/>
</dbReference>
<comment type="caution">
    <text evidence="5">The sequence shown here is derived from an EMBL/GenBank/DDBJ whole genome shotgun (WGS) entry which is preliminary data.</text>
</comment>
<protein>
    <submittedName>
        <fullName evidence="5">GntR family transcriptional regulator</fullName>
    </submittedName>
</protein>
<dbReference type="InterPro" id="IPR011711">
    <property type="entry name" value="GntR_C"/>
</dbReference>
<gene>
    <name evidence="5" type="ORF">PGB34_00195</name>
</gene>
<dbReference type="PANTHER" id="PTHR43537:SF53">
    <property type="entry name" value="HTH-TYPE TRANSCRIPTIONAL REPRESSOR NANR"/>
    <property type="match status" value="1"/>
</dbReference>
<dbReference type="InterPro" id="IPR036388">
    <property type="entry name" value="WH-like_DNA-bd_sf"/>
</dbReference>
<dbReference type="SMART" id="SM00345">
    <property type="entry name" value="HTH_GNTR"/>
    <property type="match status" value="1"/>
</dbReference>